<keyword evidence="6" id="KW-1185">Reference proteome</keyword>
<feature type="domain" description="IPT/TIG" evidence="4">
    <location>
        <begin position="446"/>
        <end position="525"/>
    </location>
</feature>
<dbReference type="InterPro" id="IPR002909">
    <property type="entry name" value="IPT_dom"/>
</dbReference>
<feature type="region of interest" description="Disordered" evidence="2">
    <location>
        <begin position="2173"/>
        <end position="2280"/>
    </location>
</feature>
<organism evidence="5 6">
    <name type="scientific">Prymnesium parvum</name>
    <name type="common">Toxic golden alga</name>
    <dbReference type="NCBI Taxonomy" id="97485"/>
    <lineage>
        <taxon>Eukaryota</taxon>
        <taxon>Haptista</taxon>
        <taxon>Haptophyta</taxon>
        <taxon>Prymnesiophyceae</taxon>
        <taxon>Prymnesiales</taxon>
        <taxon>Prymnesiaceae</taxon>
        <taxon>Prymnesium</taxon>
    </lineage>
</organism>
<evidence type="ECO:0000313" key="6">
    <source>
        <dbReference type="Proteomes" id="UP001515480"/>
    </source>
</evidence>
<reference evidence="5 6" key="1">
    <citation type="journal article" date="2024" name="Science">
        <title>Giant polyketide synthase enzymes in the biosynthesis of giant marine polyether toxins.</title>
        <authorList>
            <person name="Fallon T.R."/>
            <person name="Shende V.V."/>
            <person name="Wierzbicki I.H."/>
            <person name="Pendleton A.L."/>
            <person name="Watervoot N.F."/>
            <person name="Auber R.P."/>
            <person name="Gonzalez D.J."/>
            <person name="Wisecaver J.H."/>
            <person name="Moore B.S."/>
        </authorList>
    </citation>
    <scope>NUCLEOTIDE SEQUENCE [LARGE SCALE GENOMIC DNA]</scope>
    <source>
        <strain evidence="5 6">12B1</strain>
    </source>
</reference>
<dbReference type="PANTHER" id="PTHR46769">
    <property type="entry name" value="POLYCYSTIC KIDNEY AND HEPATIC DISEASE 1 (AUTOSOMAL RECESSIVE)-LIKE 1"/>
    <property type="match status" value="1"/>
</dbReference>
<protein>
    <recommendedName>
        <fullName evidence="4">IPT/TIG domain-containing protein</fullName>
    </recommendedName>
</protein>
<dbReference type="PANTHER" id="PTHR46769:SF2">
    <property type="entry name" value="FIBROCYSTIN-L ISOFORM 2 PRECURSOR-RELATED"/>
    <property type="match status" value="1"/>
</dbReference>
<feature type="compositionally biased region" description="Basic and acidic residues" evidence="2">
    <location>
        <begin position="2266"/>
        <end position="2280"/>
    </location>
</feature>
<feature type="domain" description="IPT/TIG" evidence="4">
    <location>
        <begin position="3127"/>
        <end position="3217"/>
    </location>
</feature>
<feature type="region of interest" description="Disordered" evidence="2">
    <location>
        <begin position="1"/>
        <end position="46"/>
    </location>
</feature>
<feature type="compositionally biased region" description="Low complexity" evidence="2">
    <location>
        <begin position="2232"/>
        <end position="2251"/>
    </location>
</feature>
<feature type="region of interest" description="Disordered" evidence="2">
    <location>
        <begin position="3456"/>
        <end position="3500"/>
    </location>
</feature>
<keyword evidence="3" id="KW-0812">Transmembrane</keyword>
<name>A0AB34IPK9_PRYPA</name>
<feature type="domain" description="IPT/TIG" evidence="4">
    <location>
        <begin position="1850"/>
        <end position="1941"/>
    </location>
</feature>
<evidence type="ECO:0000259" key="4">
    <source>
        <dbReference type="SMART" id="SM00429"/>
    </source>
</evidence>
<feature type="compositionally biased region" description="Polar residues" evidence="2">
    <location>
        <begin position="2181"/>
        <end position="2197"/>
    </location>
</feature>
<evidence type="ECO:0000313" key="5">
    <source>
        <dbReference type="EMBL" id="KAL1503402.1"/>
    </source>
</evidence>
<dbReference type="SMART" id="SM00429">
    <property type="entry name" value="IPT"/>
    <property type="match status" value="17"/>
</dbReference>
<proteinExistence type="predicted"/>
<feature type="compositionally biased region" description="Acidic residues" evidence="2">
    <location>
        <begin position="3562"/>
        <end position="3578"/>
    </location>
</feature>
<feature type="domain" description="IPT/TIG" evidence="4">
    <location>
        <begin position="695"/>
        <end position="791"/>
    </location>
</feature>
<dbReference type="InterPro" id="IPR052387">
    <property type="entry name" value="Fibrocystin"/>
</dbReference>
<feature type="domain" description="IPT/TIG" evidence="4">
    <location>
        <begin position="2306"/>
        <end position="2479"/>
    </location>
</feature>
<evidence type="ECO:0000256" key="2">
    <source>
        <dbReference type="SAM" id="MobiDB-lite"/>
    </source>
</evidence>
<feature type="compositionally biased region" description="Basic residues" evidence="2">
    <location>
        <begin position="22"/>
        <end position="31"/>
    </location>
</feature>
<feature type="domain" description="IPT/TIG" evidence="4">
    <location>
        <begin position="955"/>
        <end position="1056"/>
    </location>
</feature>
<evidence type="ECO:0000256" key="3">
    <source>
        <dbReference type="SAM" id="Phobius"/>
    </source>
</evidence>
<dbReference type="CDD" id="cd00603">
    <property type="entry name" value="IPT_PCSR"/>
    <property type="match status" value="2"/>
</dbReference>
<comment type="caution">
    <text evidence="5">The sequence shown here is derived from an EMBL/GenBank/DDBJ whole genome shotgun (WGS) entry which is preliminary data.</text>
</comment>
<accession>A0AB34IPK9</accession>
<feature type="domain" description="IPT/TIG" evidence="4">
    <location>
        <begin position="255"/>
        <end position="348"/>
    </location>
</feature>
<feature type="compositionally biased region" description="Low complexity" evidence="2">
    <location>
        <begin position="3582"/>
        <end position="3600"/>
    </location>
</feature>
<feature type="domain" description="IPT/TIG" evidence="4">
    <location>
        <begin position="353"/>
        <end position="441"/>
    </location>
</feature>
<feature type="domain" description="IPT/TIG" evidence="4">
    <location>
        <begin position="161"/>
        <end position="252"/>
    </location>
</feature>
<feature type="transmembrane region" description="Helical" evidence="3">
    <location>
        <begin position="3360"/>
        <end position="3383"/>
    </location>
</feature>
<evidence type="ECO:0000256" key="1">
    <source>
        <dbReference type="ARBA" id="ARBA00022729"/>
    </source>
</evidence>
<feature type="domain" description="IPT/TIG" evidence="4">
    <location>
        <begin position="2115"/>
        <end position="2202"/>
    </location>
</feature>
<gene>
    <name evidence="5" type="ORF">AB1Y20_011453</name>
</gene>
<dbReference type="CDD" id="cd00102">
    <property type="entry name" value="IPT"/>
    <property type="match status" value="5"/>
</dbReference>
<feature type="region of interest" description="Disordered" evidence="2">
    <location>
        <begin position="3562"/>
        <end position="3606"/>
    </location>
</feature>
<sequence>MNNGLWREAMPYSALPSPPRDRIRHRTRRHGPPAAPAAVLSASPPTARVRPARGGRALRVWVAAILALPLGEALQLSPTFSALDGGGILSIRPAAHLDEHEQLSCVFGEHRVPAVLDAAALEVWCAVPAVSAPGSVSVRLSTSVGELNGNGTLTYYDPNAPPHVRSVEPSVAPSDEPRRLRVRGTNFAPLSSVMRCGFGEAGQTAASFVSSTELACSSPRWLGPSTSVQLSVSLDGSAFSPQLDVLFTLENVSASATIERLLPAFGPVEGGTEISVFGEGFSPNGERGARGIRCYFGEHGSTPATFVNARLVVCTSPAALDSNRTTSVALSVGNALGRRSSTMLFSYLLPGATPTVEAFTPSLGDLSDPPELRLTGKGFAPLGVALQCKIGRSQTAATFVSTTEIRCATPRLATAAALEVSASIDSGAHFGAAAPERFLMYDGRLPPLALRVTPPWVDTSGGAITVIGTNLAPTEGLACVFEEIGAVPATMINSSAVRCVAPSISRRKSTPTQVQSGGLWLLSVVVRRMDDELIVLRGRGCVLRLTLDGSLLSPEPLDFIFHDLRHGPRVVRVTPDAVPVAGGIELRVWGSNLLPGLPSVCVFSAPHAWYRTTLATVSDPNTAHCLSPVAYNYSGTMMVRIWIAPPEPSSYAMPTQLLLHAALLAASSPAAAAAAKSHSLSESGAVVTFFDPALPPELTSLSPPCGEVESHTPIVITGSNFAPTDEGLLCAFGVEDKSPSYSWRPSTATFINGSAIVCLAEPEPHITDVDVRVSNDGGATWSAVGLRYTFYRSYAPPTFSSVAPVYIDTSSADPIVEISGDNFAPTGAAKLQCGYGGTTVVPAVYISVHRVRCFVPLGKLTNENVVVHVRHDGLTWSTRGGRLVLYDGNLPPSVPNCRETPLPTPCLPRMLLRAATAHLASLPDVSSAPYPAMIVQGLHPHPCVRERSFFDPTAEPVVMASSPSFGEAHTDTLVTLSGVNFASAAIDRSNPLFSGSGTRSGFVCLFGEHITPATLTTDLKVVCRSPRLVSPGRVPLTLSLDGGAHRVASAASFTYYDLSLPPQLDSVAPRSSGLLGGGELLTVSGSNLPSPVPLRCDFAGKGISLGSTLATVGPQPTEARCATPAVHAPCDATVLLRVTGGFSSRPQPFTFFDGSSPPSIRRISPRGIALRASTTAAAVVQVEGENFAPLDTVCRFGAIETRGTFVRSSLLLCDAPPTLGATAGSVPVHVRRGAAWSGAAEPEASCAARLACLSVSGDCCPTARGEWHACCEDRGPPLFTFFDEVPPATWTATPGYASIHSGSLLSVSGVNFRPTGALVCLVNGTSVPAQFVSFSIVKCVLPAAPRDWQKAATMSICVEIDGAMGECTASFSYYDPLAPPSLTRLSPAFIPVGFNQTLVTLHGSNFAPTLSRLRCRTNRSSAETVVSTASFISDSVVRCVVPASPHFDRAILAVATDGSMYSEPIALTYFEMPEVVRLTPASADLHLSTALEVSATHVYSRGANLWSPLPFPPAFASPILPTQDKMFGCVTQRPATKMHSLLRQVFPNGLAAEKFYRRLIDGPPEVQEAARGLSATTTLRDGNVYGETSEVALAPSLGLEYPTLRHVEGIPELSRFSPSHFGWRQHYNPIVLVFTFKYKPGRQPAVDKAFGKAIEFNRIYDALDGDPLLSYTFEHIDGGIRTMEMFPSAVAAEKFYRHYHDMPAGIVAEVAQIPSMIVQTEGLIYGDASEVALSPSLSGYHPRINMVEGSEPFYSAVLVEGTPMLEHFGPRYFGWKGNASKAEQISSNVPSKARLLYVPGEMTDHEQVRCVVPPQSPGGSIFVSLSTSGGEHWTAPDSRIRTTQYDPSSPPNVTNATPAYSDLLGGDVVVLSGINFAPYGASRESMQCVFGSQVVEASFVRHDTIRCAVPASLLGWAHSVSLGARFGQSGATGATVPFTYYHAARPPQVDSLTPSFADLHLRPVLTIAGSNFAPTGHGKLLCSFGSLGQTDATFVSTGTVLCRSPPDAHPEEDWDQATVKTTSVAPESGGLHSRLVRVRGAHFFHLPEQDNLRCRFGGSGPVVPATFIHSSELECQAPAMEVPTSTPIQVSVNAGFSWSDETAAPLYTFFDPDAPPTLNALSPKYGPLQGGASNAVLMSGSNFAPMHEHFSCRFAAWVVTATFINSSTAFCTPPPVDSPRSHGQQEAQSPYPSQSPRPLSMRDDFRPTPMPRPSLLPSHRPPTLPRPPPLQQPSSTLSPASSVRAMSMASMGIPPLPPAQSPSIYFDKDRQSASGRDLEDRRLSQYDVVSTWATPTQYTYYDPTRPPSVHSIHPAWSFKTRSASVMLRGTNFVPVPFLACNFGSQVVPAKFISSQLISCASPLWPSSSPSRIDLCVSSFGAPGNECGEFAFYAAPQVLSAQPLSADKDVAMLVMVNGRSFPPSADATCEFGDLASTPATRYTDAELLCQTPRVHSRATVLLRVRLGGILSNESVAFTLYDSDMPTEVSEIWPRMGPPSGGTSIDVRGDNFAFGSICFFGERRVVATFLDVRHVRCASPIASGTIGSVPVRVGAEDGTRRGVSSIYTYYRSGSPPQVREISPNYAILGGSANVSIMGSNFAPLELAVACEFGVGFNDETGRSSKDRPVIWRDRVQAHFVSGSELRCAPPVRHGFAHTALVRVVVRSEGNATTLASNSVLFHFFDPLAKPFVQPLGSLSIDTAKNITRIELVGTGFSPVPGTMRAHLDQQGPLDVKFVRTGVISVGLPRPARDQFFTSPLRIESTSSTSEYVSIGDIGTNLTFYTSLMPPNVTSVDPECGDMRGGDVLILTGWNFAPVDTQLGCTIGGHFVPASFVDSHHVRCVTPPTTSSLPVSVRVTAGGSSRQGSSANFTYYHADLPPNVTSLSPSYLPLLSHDDLLVRGSNFAPSKARLLCRFVSTDGGMSYSEGLIFTRFAVEDSAEPLSVAPHAVRLAVQRELLVHGSNFAPTPNLACKFGELGRARAVFEHSTRLRCSTPAVYEKGVIGVRLTLDGTVWSDTAVDVYFYDPNSSPTVERASRYESDLRDDHASLVFLYGHDFAPTGADLQCSYTANGAASQLVPATFVSVNEVHCSPPRAREPITFQVSVAVDGADFGPSHVLHTLFDPSTPPSVSKLEPAYSHFAYPTQITLKGTNFAPSQQINVRWGSYGTTQASFVSSEALTTNSVLPPPGKISLSVPVEVVFRGPQLLRNQQLQFTFYDKTSAPELFSITPTTGPCGDDGKTVLDARTGSEIKVANNSEITVFGRNFAPTPHLSCTFAFEGEGETLFGLGAIQQTYEYWVPAEFDTSDSIRCAIPSTFFAGGNGIFDFSKLVHLRTTNDGITSRYTNATFVYSGGCLAAPIVLWVSAFLMVVLMFLVVCLICLAKGSSDEGEIQKELLTRVVREVGSQLQDSEAAYHQAREQYLSMFGDDEAPGPSSRRDAPLKATPKSLMSRARDLAPSLHGHQQRRGYTQLHDEATRTPRAGSSSGRGIARDEPDEPLPGVLYGHWEQLHMEKGTLSNDNTHTGADFLSLLTRIKKNQKVYSPEAKVIYRKYLAKYGELEMEDEGDEEVLSSEEDNDSLNGSSDSEGEAGLSGAAAAADTVNLDP</sequence>
<feature type="domain" description="IPT/TIG" evidence="4">
    <location>
        <begin position="1061"/>
        <end position="1152"/>
    </location>
</feature>
<keyword evidence="3" id="KW-1133">Transmembrane helix</keyword>
<feature type="domain" description="IPT/TIG" evidence="4">
    <location>
        <begin position="1379"/>
        <end position="1470"/>
    </location>
</feature>
<dbReference type="Gene3D" id="2.60.40.10">
    <property type="entry name" value="Immunoglobulins"/>
    <property type="match status" value="22"/>
</dbReference>
<feature type="domain" description="IPT/TIG" evidence="4">
    <location>
        <begin position="1276"/>
        <end position="1374"/>
    </location>
</feature>
<feature type="domain" description="IPT/TIG" evidence="4">
    <location>
        <begin position="2787"/>
        <end position="2873"/>
    </location>
</feature>
<keyword evidence="3" id="KW-0472">Membrane</keyword>
<dbReference type="InterPro" id="IPR013783">
    <property type="entry name" value="Ig-like_fold"/>
</dbReference>
<feature type="compositionally biased region" description="Pro residues" evidence="2">
    <location>
        <begin position="2208"/>
        <end position="2231"/>
    </location>
</feature>
<keyword evidence="1" id="KW-0732">Signal</keyword>
<feature type="domain" description="IPT/TIG" evidence="4">
    <location>
        <begin position="2573"/>
        <end position="2682"/>
    </location>
</feature>
<dbReference type="EMBL" id="JBGBPQ010000022">
    <property type="protein sequence ID" value="KAL1503402.1"/>
    <property type="molecule type" value="Genomic_DNA"/>
</dbReference>
<dbReference type="SUPFAM" id="SSF81296">
    <property type="entry name" value="E set domains"/>
    <property type="match status" value="14"/>
</dbReference>
<feature type="compositionally biased region" description="Low complexity" evidence="2">
    <location>
        <begin position="36"/>
        <end position="45"/>
    </location>
</feature>
<feature type="domain" description="IPT/TIG" evidence="4">
    <location>
        <begin position="2938"/>
        <end position="3025"/>
    </location>
</feature>
<dbReference type="Proteomes" id="UP001515480">
    <property type="component" value="Unassembled WGS sequence"/>
</dbReference>
<feature type="domain" description="IPT/TIG" evidence="4">
    <location>
        <begin position="2484"/>
        <end position="2568"/>
    </location>
</feature>
<dbReference type="Pfam" id="PF01833">
    <property type="entry name" value="TIG"/>
    <property type="match status" value="13"/>
</dbReference>
<dbReference type="InterPro" id="IPR014756">
    <property type="entry name" value="Ig_E-set"/>
</dbReference>